<dbReference type="EMBL" id="JASSZA010000018">
    <property type="protein sequence ID" value="KAK2089811.1"/>
    <property type="molecule type" value="Genomic_DNA"/>
</dbReference>
<evidence type="ECO:0000313" key="3">
    <source>
        <dbReference type="Proteomes" id="UP001266305"/>
    </source>
</evidence>
<reference evidence="2 3" key="1">
    <citation type="submission" date="2023-05" db="EMBL/GenBank/DDBJ databases">
        <title>B98-5 Cell Line De Novo Hybrid Assembly: An Optical Mapping Approach.</title>
        <authorList>
            <person name="Kananen K."/>
            <person name="Auerbach J.A."/>
            <person name="Kautto E."/>
            <person name="Blachly J.S."/>
        </authorList>
    </citation>
    <scope>NUCLEOTIDE SEQUENCE [LARGE SCALE GENOMIC DNA]</scope>
    <source>
        <strain evidence="2">B95-8</strain>
        <tissue evidence="2">Cell line</tissue>
    </source>
</reference>
<organism evidence="2 3">
    <name type="scientific">Saguinus oedipus</name>
    <name type="common">Cotton-top tamarin</name>
    <name type="synonym">Oedipomidas oedipus</name>
    <dbReference type="NCBI Taxonomy" id="9490"/>
    <lineage>
        <taxon>Eukaryota</taxon>
        <taxon>Metazoa</taxon>
        <taxon>Chordata</taxon>
        <taxon>Craniata</taxon>
        <taxon>Vertebrata</taxon>
        <taxon>Euteleostomi</taxon>
        <taxon>Mammalia</taxon>
        <taxon>Eutheria</taxon>
        <taxon>Euarchontoglires</taxon>
        <taxon>Primates</taxon>
        <taxon>Haplorrhini</taxon>
        <taxon>Platyrrhini</taxon>
        <taxon>Cebidae</taxon>
        <taxon>Callitrichinae</taxon>
        <taxon>Saguinus</taxon>
    </lineage>
</organism>
<gene>
    <name evidence="2" type="ORF">P7K49_032477</name>
</gene>
<keyword evidence="3" id="KW-1185">Reference proteome</keyword>
<evidence type="ECO:0000256" key="1">
    <source>
        <dbReference type="SAM" id="MobiDB-lite"/>
    </source>
</evidence>
<feature type="compositionally biased region" description="Basic and acidic residues" evidence="1">
    <location>
        <begin position="92"/>
        <end position="106"/>
    </location>
</feature>
<dbReference type="Proteomes" id="UP001266305">
    <property type="component" value="Unassembled WGS sequence"/>
</dbReference>
<evidence type="ECO:0000313" key="2">
    <source>
        <dbReference type="EMBL" id="KAK2089811.1"/>
    </source>
</evidence>
<name>A0ABQ9TZ16_SAGOE</name>
<accession>A0ABQ9TZ16</accession>
<comment type="caution">
    <text evidence="2">The sequence shown here is derived from an EMBL/GenBank/DDBJ whole genome shotgun (WGS) entry which is preliminary data.</text>
</comment>
<protein>
    <submittedName>
        <fullName evidence="2">Uncharacterized protein</fullName>
    </submittedName>
</protein>
<feature type="region of interest" description="Disordered" evidence="1">
    <location>
        <begin position="78"/>
        <end position="134"/>
    </location>
</feature>
<sequence>MGLPSGGYRSLQERIRVAEWPLAVQVGRDHRGVGCFRVEPSAPGLSLVLNNITRGIFETIVEQAPLAIEDLLNELHTRDDQAAADSDESSEGGERRDTLPRKRSERPPAGGGTARLASPGTVSSVHADRGWVQA</sequence>
<proteinExistence type="predicted"/>